<gene>
    <name evidence="2" type="ORF">F511_37231</name>
</gene>
<sequence length="333" mass="37259">MNRDGPHNTTRLRPSKLVSPKRHRFATRSRYPASITQNSLQKHLIRIQPPISNLSTTLTAQTRSQLKDLLNILRHEGCIYEEPPEGPCCDKGNVVFLQDTSTKSVHSVHMDGKPLTHFRCDTLITKHHPRCLSSGPQHLQRRKGKLLHQWVKVISLAFQKSILLRPHTSSNERSIGDKGREMSRTHSHLQAAQKLSDEATARISAFAREASHHQRCAISLNWNVTKLSLISSSSCTLSNKPTMCSRHPSAARPHSAPVKVGGSSTGTQPELAPRHPLFDSQAPPQLLTISQKDAKELSVEQHRPYYSKSGPDYNLSNSYTATTTLRQLRGIQN</sequence>
<accession>A0A2Z7D5G7</accession>
<evidence type="ECO:0000313" key="3">
    <source>
        <dbReference type="Proteomes" id="UP000250235"/>
    </source>
</evidence>
<evidence type="ECO:0000313" key="2">
    <source>
        <dbReference type="EMBL" id="KZV54177.1"/>
    </source>
</evidence>
<dbReference type="Proteomes" id="UP000250235">
    <property type="component" value="Unassembled WGS sequence"/>
</dbReference>
<evidence type="ECO:0000256" key="1">
    <source>
        <dbReference type="SAM" id="MobiDB-lite"/>
    </source>
</evidence>
<reference evidence="2 3" key="1">
    <citation type="journal article" date="2015" name="Proc. Natl. Acad. Sci. U.S.A.">
        <title>The resurrection genome of Boea hygrometrica: A blueprint for survival of dehydration.</title>
        <authorList>
            <person name="Xiao L."/>
            <person name="Yang G."/>
            <person name="Zhang L."/>
            <person name="Yang X."/>
            <person name="Zhao S."/>
            <person name="Ji Z."/>
            <person name="Zhou Q."/>
            <person name="Hu M."/>
            <person name="Wang Y."/>
            <person name="Chen M."/>
            <person name="Xu Y."/>
            <person name="Jin H."/>
            <person name="Xiao X."/>
            <person name="Hu G."/>
            <person name="Bao F."/>
            <person name="Hu Y."/>
            <person name="Wan P."/>
            <person name="Li L."/>
            <person name="Deng X."/>
            <person name="Kuang T."/>
            <person name="Xiang C."/>
            <person name="Zhu J.K."/>
            <person name="Oliver M.J."/>
            <person name="He Y."/>
        </authorList>
    </citation>
    <scope>NUCLEOTIDE SEQUENCE [LARGE SCALE GENOMIC DNA]</scope>
    <source>
        <strain evidence="3">cv. XS01</strain>
    </source>
</reference>
<dbReference type="AlphaFoldDB" id="A0A2Z7D5G7"/>
<organism evidence="2 3">
    <name type="scientific">Dorcoceras hygrometricum</name>
    <dbReference type="NCBI Taxonomy" id="472368"/>
    <lineage>
        <taxon>Eukaryota</taxon>
        <taxon>Viridiplantae</taxon>
        <taxon>Streptophyta</taxon>
        <taxon>Embryophyta</taxon>
        <taxon>Tracheophyta</taxon>
        <taxon>Spermatophyta</taxon>
        <taxon>Magnoliopsida</taxon>
        <taxon>eudicotyledons</taxon>
        <taxon>Gunneridae</taxon>
        <taxon>Pentapetalae</taxon>
        <taxon>asterids</taxon>
        <taxon>lamiids</taxon>
        <taxon>Lamiales</taxon>
        <taxon>Gesneriaceae</taxon>
        <taxon>Didymocarpoideae</taxon>
        <taxon>Trichosporeae</taxon>
        <taxon>Loxocarpinae</taxon>
        <taxon>Dorcoceras</taxon>
    </lineage>
</organism>
<feature type="region of interest" description="Disordered" evidence="1">
    <location>
        <begin position="246"/>
        <end position="282"/>
    </location>
</feature>
<dbReference type="EMBL" id="KQ989580">
    <property type="protein sequence ID" value="KZV54177.1"/>
    <property type="molecule type" value="Genomic_DNA"/>
</dbReference>
<keyword evidence="3" id="KW-1185">Reference proteome</keyword>
<name>A0A2Z7D5G7_9LAMI</name>
<proteinExistence type="predicted"/>
<protein>
    <submittedName>
        <fullName evidence="2">Uncharacterized protein</fullName>
    </submittedName>
</protein>
<feature type="region of interest" description="Disordered" evidence="1">
    <location>
        <begin position="1"/>
        <end position="25"/>
    </location>
</feature>